<proteinExistence type="predicted"/>
<dbReference type="EMBL" id="JAODUP010000102">
    <property type="protein sequence ID" value="KAK2162179.1"/>
    <property type="molecule type" value="Genomic_DNA"/>
</dbReference>
<dbReference type="PANTHER" id="PTHR34444:SF3">
    <property type="match status" value="1"/>
</dbReference>
<organism evidence="2 3">
    <name type="scientific">Paralvinella palmiformis</name>
    <dbReference type="NCBI Taxonomy" id="53620"/>
    <lineage>
        <taxon>Eukaryota</taxon>
        <taxon>Metazoa</taxon>
        <taxon>Spiralia</taxon>
        <taxon>Lophotrochozoa</taxon>
        <taxon>Annelida</taxon>
        <taxon>Polychaeta</taxon>
        <taxon>Sedentaria</taxon>
        <taxon>Canalipalpata</taxon>
        <taxon>Terebellida</taxon>
        <taxon>Terebelliformia</taxon>
        <taxon>Alvinellidae</taxon>
        <taxon>Paralvinella</taxon>
    </lineage>
</organism>
<reference evidence="2" key="1">
    <citation type="journal article" date="2023" name="Mol. Biol. Evol.">
        <title>Third-Generation Sequencing Reveals the Adaptive Role of the Epigenome in Three Deep-Sea Polychaetes.</title>
        <authorList>
            <person name="Perez M."/>
            <person name="Aroh O."/>
            <person name="Sun Y."/>
            <person name="Lan Y."/>
            <person name="Juniper S.K."/>
            <person name="Young C.R."/>
            <person name="Angers B."/>
            <person name="Qian P.Y."/>
        </authorList>
    </citation>
    <scope>NUCLEOTIDE SEQUENCE</scope>
    <source>
        <strain evidence="2">P08H-3</strain>
    </source>
</reference>
<dbReference type="InterPro" id="IPR027901">
    <property type="entry name" value="CFAP90"/>
</dbReference>
<name>A0AAD9JZY6_9ANNE</name>
<evidence type="ECO:0000313" key="2">
    <source>
        <dbReference type="EMBL" id="KAK2162179.1"/>
    </source>
</evidence>
<evidence type="ECO:0000313" key="3">
    <source>
        <dbReference type="Proteomes" id="UP001208570"/>
    </source>
</evidence>
<protein>
    <submittedName>
        <fullName evidence="2">Uncharacterized protein</fullName>
    </submittedName>
</protein>
<comment type="caution">
    <text evidence="2">The sequence shown here is derived from an EMBL/GenBank/DDBJ whole genome shotgun (WGS) entry which is preliminary data.</text>
</comment>
<evidence type="ECO:0000256" key="1">
    <source>
        <dbReference type="SAM" id="MobiDB-lite"/>
    </source>
</evidence>
<dbReference type="Pfam" id="PF15074">
    <property type="entry name" value="CFAP90"/>
    <property type="match status" value="1"/>
</dbReference>
<dbReference type="PANTHER" id="PTHR34444">
    <property type="entry name" value="LOC361192"/>
    <property type="match status" value="1"/>
</dbReference>
<dbReference type="AlphaFoldDB" id="A0AAD9JZY6"/>
<sequence length="165" mass="19246">MEERRMSNYGRKSPTVIEVTGIWKEDVRHENIIHKSHLSYKGDGTRIWPGTAKNEEHLLENAGKASTYFHKLKQHKEVHIFDRLFHPNDGYNMKLHRDDREHTMGLDISAEEEVRPVPVRSSSQYGRYINKPHETPSREYARVERVQKGFYRSRGTGIPTSSSTS</sequence>
<dbReference type="Proteomes" id="UP001208570">
    <property type="component" value="Unassembled WGS sequence"/>
</dbReference>
<feature type="compositionally biased region" description="Basic and acidic residues" evidence="1">
    <location>
        <begin position="131"/>
        <end position="147"/>
    </location>
</feature>
<accession>A0AAD9JZY6</accession>
<gene>
    <name evidence="2" type="ORF">LSH36_102g03004</name>
</gene>
<feature type="region of interest" description="Disordered" evidence="1">
    <location>
        <begin position="114"/>
        <end position="165"/>
    </location>
</feature>
<keyword evidence="3" id="KW-1185">Reference proteome</keyword>